<accession>A0ABQ3CZP6</accession>
<evidence type="ECO:0000313" key="1">
    <source>
        <dbReference type="EMBL" id="GHA50627.1"/>
    </source>
</evidence>
<comment type="caution">
    <text evidence="1">The sequence shown here is derived from an EMBL/GenBank/DDBJ whole genome shotgun (WGS) entry which is preliminary data.</text>
</comment>
<dbReference type="RefSeq" id="WP_189639944.1">
    <property type="nucleotide sequence ID" value="NZ_BMZF01000003.1"/>
</dbReference>
<dbReference type="EMBL" id="BMZF01000003">
    <property type="protein sequence ID" value="GHA50627.1"/>
    <property type="molecule type" value="Genomic_DNA"/>
</dbReference>
<proteinExistence type="predicted"/>
<evidence type="ECO:0000313" key="2">
    <source>
        <dbReference type="Proteomes" id="UP000634455"/>
    </source>
</evidence>
<sequence>MSKTTSPEAIETLFDHNGTYRFARWGRPIAPVVFGVDDDTLTAMKSAMATTVGVAGQTLVETDPELGSNFMWFFCQEWNEILSVPDLDKLVPNLDQTIAQLEQRDLNSHRVFAFDNDGAIKLCVMFVRIKGEMADVPVHVLTTGETFQAMALWSPNAFQDESPIAIIQENNLCLVKPEYAAILRASYDATMPAVADDASHALRVSARALKLWQDMQQ</sequence>
<keyword evidence="2" id="KW-1185">Reference proteome</keyword>
<dbReference type="Proteomes" id="UP000634455">
    <property type="component" value="Unassembled WGS sequence"/>
</dbReference>
<name>A0ABQ3CZP6_9RHOB</name>
<organism evidence="1 2">
    <name type="scientific">Paramylibacter ulvae</name>
    <dbReference type="NCBI Taxonomy" id="1651968"/>
    <lineage>
        <taxon>Bacteria</taxon>
        <taxon>Pseudomonadati</taxon>
        <taxon>Pseudomonadota</taxon>
        <taxon>Alphaproteobacteria</taxon>
        <taxon>Rhodobacterales</taxon>
        <taxon>Paracoccaceae</taxon>
        <taxon>Paramylibacter</taxon>
    </lineage>
</organism>
<protein>
    <submittedName>
        <fullName evidence="1">Uncharacterized protein</fullName>
    </submittedName>
</protein>
<gene>
    <name evidence="1" type="ORF">GCM10008927_14730</name>
</gene>
<reference evidence="2" key="1">
    <citation type="journal article" date="2019" name="Int. J. Syst. Evol. Microbiol.">
        <title>The Global Catalogue of Microorganisms (GCM) 10K type strain sequencing project: providing services to taxonomists for standard genome sequencing and annotation.</title>
        <authorList>
            <consortium name="The Broad Institute Genomics Platform"/>
            <consortium name="The Broad Institute Genome Sequencing Center for Infectious Disease"/>
            <person name="Wu L."/>
            <person name="Ma J."/>
        </authorList>
    </citation>
    <scope>NUCLEOTIDE SEQUENCE [LARGE SCALE GENOMIC DNA]</scope>
    <source>
        <strain evidence="2">KCTC 32465</strain>
    </source>
</reference>